<gene>
    <name evidence="1" type="ORF">BN948_01743</name>
</gene>
<evidence type="ECO:0000313" key="1">
    <source>
        <dbReference type="EMBL" id="CDN87323.1"/>
    </source>
</evidence>
<proteinExistence type="predicted"/>
<sequence>MFANSNDYLTGRKPVIFPAGSDLVAVRFALQLPLADLALNDCGAIGILPAGCVPVDVLVDADDLDTGAAALVLQVGVLNAAEDNLSTDADDGGAHWGATAAANAAFQQRLAPNGKAMVNVKPKNVDRKIGLKVATAPTAAQAGEVGVTLIYRAA</sequence>
<dbReference type="AlphaFoldDB" id="A0A1L1PH60"/>
<dbReference type="EMBL" id="CCAE010000010">
    <property type="protein sequence ID" value="CDN87323.1"/>
    <property type="molecule type" value="Genomic_DNA"/>
</dbReference>
<dbReference type="Proteomes" id="UP000028878">
    <property type="component" value="Unassembled WGS sequence"/>
</dbReference>
<dbReference type="RefSeq" id="WP_035621186.1">
    <property type="nucleotide sequence ID" value="NZ_CCAE010000010.1"/>
</dbReference>
<reference evidence="2" key="2">
    <citation type="submission" date="2014-11" db="EMBL/GenBank/DDBJ databases">
        <title>Draft genome sequence of Hydrogenophaga intermedia S1.</title>
        <authorList>
            <person name="Gan H.M."/>
            <person name="Chew T.H."/>
            <person name="Stolz A."/>
        </authorList>
    </citation>
    <scope>NUCLEOTIDE SEQUENCE [LARGE SCALE GENOMIC DNA]</scope>
    <source>
        <strain evidence="2">S1</strain>
    </source>
</reference>
<protein>
    <submittedName>
        <fullName evidence="1">Uncharacterized protein</fullName>
    </submittedName>
</protein>
<reference evidence="2" key="1">
    <citation type="submission" date="2014-02" db="EMBL/GenBank/DDBJ databases">
        <authorList>
            <person name="Gan H."/>
        </authorList>
    </citation>
    <scope>NUCLEOTIDE SEQUENCE [LARGE SCALE GENOMIC DNA]</scope>
    <source>
        <strain evidence="2">S1</strain>
    </source>
</reference>
<name>A0A1L1PH60_HYDIT</name>
<organism evidence="1 2">
    <name type="scientific">Hydrogenophaga intermedia</name>
    <dbReference type="NCBI Taxonomy" id="65786"/>
    <lineage>
        <taxon>Bacteria</taxon>
        <taxon>Pseudomonadati</taxon>
        <taxon>Pseudomonadota</taxon>
        <taxon>Betaproteobacteria</taxon>
        <taxon>Burkholderiales</taxon>
        <taxon>Comamonadaceae</taxon>
        <taxon>Hydrogenophaga</taxon>
    </lineage>
</organism>
<accession>A0A1L1PH60</accession>
<keyword evidence="2" id="KW-1185">Reference proteome</keyword>
<evidence type="ECO:0000313" key="2">
    <source>
        <dbReference type="Proteomes" id="UP000028878"/>
    </source>
</evidence>